<gene>
    <name evidence="2" type="ORF">NDU88_004554</name>
</gene>
<dbReference type="EMBL" id="JANPWB010000006">
    <property type="protein sequence ID" value="KAJ1179320.1"/>
    <property type="molecule type" value="Genomic_DNA"/>
</dbReference>
<accession>A0AAV7TRL6</accession>
<dbReference type="AlphaFoldDB" id="A0AAV7TRL6"/>
<reference evidence="2" key="1">
    <citation type="journal article" date="2022" name="bioRxiv">
        <title>Sequencing and chromosome-scale assembly of the giantPleurodeles waltlgenome.</title>
        <authorList>
            <person name="Brown T."/>
            <person name="Elewa A."/>
            <person name="Iarovenko S."/>
            <person name="Subramanian E."/>
            <person name="Araus A.J."/>
            <person name="Petzold A."/>
            <person name="Susuki M."/>
            <person name="Suzuki K.-i.T."/>
            <person name="Hayashi T."/>
            <person name="Toyoda A."/>
            <person name="Oliveira C."/>
            <person name="Osipova E."/>
            <person name="Leigh N.D."/>
            <person name="Simon A."/>
            <person name="Yun M.H."/>
        </authorList>
    </citation>
    <scope>NUCLEOTIDE SEQUENCE</scope>
    <source>
        <strain evidence="2">20211129_DDA</strain>
        <tissue evidence="2">Liver</tissue>
    </source>
</reference>
<feature type="region of interest" description="Disordered" evidence="1">
    <location>
        <begin position="1"/>
        <end position="25"/>
    </location>
</feature>
<evidence type="ECO:0000313" key="3">
    <source>
        <dbReference type="Proteomes" id="UP001066276"/>
    </source>
</evidence>
<evidence type="ECO:0000313" key="2">
    <source>
        <dbReference type="EMBL" id="KAJ1179320.1"/>
    </source>
</evidence>
<proteinExistence type="predicted"/>
<organism evidence="2 3">
    <name type="scientific">Pleurodeles waltl</name>
    <name type="common">Iberian ribbed newt</name>
    <dbReference type="NCBI Taxonomy" id="8319"/>
    <lineage>
        <taxon>Eukaryota</taxon>
        <taxon>Metazoa</taxon>
        <taxon>Chordata</taxon>
        <taxon>Craniata</taxon>
        <taxon>Vertebrata</taxon>
        <taxon>Euteleostomi</taxon>
        <taxon>Amphibia</taxon>
        <taxon>Batrachia</taxon>
        <taxon>Caudata</taxon>
        <taxon>Salamandroidea</taxon>
        <taxon>Salamandridae</taxon>
        <taxon>Pleurodelinae</taxon>
        <taxon>Pleurodeles</taxon>
    </lineage>
</organism>
<keyword evidence="3" id="KW-1185">Reference proteome</keyword>
<comment type="caution">
    <text evidence="2">The sequence shown here is derived from an EMBL/GenBank/DDBJ whole genome shotgun (WGS) entry which is preliminary data.</text>
</comment>
<evidence type="ECO:0000256" key="1">
    <source>
        <dbReference type="SAM" id="MobiDB-lite"/>
    </source>
</evidence>
<protein>
    <submittedName>
        <fullName evidence="2">Uncharacterized protein</fullName>
    </submittedName>
</protein>
<name>A0AAV7TRL6_PLEWA</name>
<sequence length="166" mass="18366">MMERWPRVAGGYQEPKLDSRAAGTKTKVKGLCENKKDEGGPDLFCSALAERLRTIPTPLHFSRSTPGPPTQTGCVHNRVDLRARSRPTAKPPIPAGLLYSPPAPQLLARCSHRHRSGRPLISDLCILVLCRLSAILPMRKLYTCSIIRVSVSVTCILFDVYMKETS</sequence>
<dbReference type="Proteomes" id="UP001066276">
    <property type="component" value="Chromosome 3_2"/>
</dbReference>